<keyword evidence="2" id="KW-0472">Membrane</keyword>
<accession>A0ABX0INR6</accession>
<name>A0ABX0INR6_9FLAO</name>
<protein>
    <submittedName>
        <fullName evidence="3">Uncharacterized protein</fullName>
    </submittedName>
</protein>
<comment type="caution">
    <text evidence="3">The sequence shown here is derived from an EMBL/GenBank/DDBJ whole genome shotgun (WGS) entry which is preliminary data.</text>
</comment>
<feature type="transmembrane region" description="Helical" evidence="2">
    <location>
        <begin position="51"/>
        <end position="71"/>
    </location>
</feature>
<evidence type="ECO:0000313" key="4">
    <source>
        <dbReference type="Proteomes" id="UP000817854"/>
    </source>
</evidence>
<keyword evidence="4" id="KW-1185">Reference proteome</keyword>
<evidence type="ECO:0000313" key="3">
    <source>
        <dbReference type="EMBL" id="NHN25328.1"/>
    </source>
</evidence>
<proteinExistence type="predicted"/>
<organism evidence="3 4">
    <name type="scientific">Flavobacterium jejuense</name>
    <dbReference type="NCBI Taxonomy" id="1544455"/>
    <lineage>
        <taxon>Bacteria</taxon>
        <taxon>Pseudomonadati</taxon>
        <taxon>Bacteroidota</taxon>
        <taxon>Flavobacteriia</taxon>
        <taxon>Flavobacteriales</taxon>
        <taxon>Flavobacteriaceae</taxon>
        <taxon>Flavobacterium</taxon>
    </lineage>
</organism>
<gene>
    <name evidence="3" type="ORF">FIA58_006525</name>
</gene>
<evidence type="ECO:0000256" key="2">
    <source>
        <dbReference type="SAM" id="Phobius"/>
    </source>
</evidence>
<dbReference type="RefSeq" id="WP_140961379.1">
    <property type="nucleotide sequence ID" value="NZ_VEVQ02000003.1"/>
</dbReference>
<reference evidence="3 4" key="2">
    <citation type="submission" date="2019-05" db="EMBL/GenBank/DDBJ databases">
        <authorList>
            <person name="Lianzixin W."/>
        </authorList>
    </citation>
    <scope>NUCLEOTIDE SEQUENCE [LARGE SCALE GENOMIC DNA]</scope>
    <source>
        <strain evidence="3 4">EC11</strain>
    </source>
</reference>
<evidence type="ECO:0000256" key="1">
    <source>
        <dbReference type="SAM" id="MobiDB-lite"/>
    </source>
</evidence>
<dbReference type="Proteomes" id="UP000817854">
    <property type="component" value="Unassembled WGS sequence"/>
</dbReference>
<keyword evidence="2" id="KW-1133">Transmembrane helix</keyword>
<keyword evidence="2" id="KW-0812">Transmembrane</keyword>
<reference evidence="4" key="1">
    <citation type="submission" date="2019-05" db="EMBL/GenBank/DDBJ databases">
        <title>Flavobacterium profundi sp. nov., isolated from a deep-sea seamount.</title>
        <authorList>
            <person name="Zhang D.-C."/>
        </authorList>
    </citation>
    <scope>NUCLEOTIDE SEQUENCE [LARGE SCALE GENOMIC DNA]</scope>
    <source>
        <strain evidence="4">EC11</strain>
    </source>
</reference>
<feature type="region of interest" description="Disordered" evidence="1">
    <location>
        <begin position="1"/>
        <end position="30"/>
    </location>
</feature>
<sequence length="76" mass="9031">MLYKSKNRNFNYKPRFSKENQDNSNGDFSSKNDFISEWKEVHKKNRKVKTALPIVTLILFLVLLLIGMYVLDSYIK</sequence>
<reference evidence="3 4" key="3">
    <citation type="submission" date="2020-02" db="EMBL/GenBank/DDBJ databases">
        <title>Flavobacterium profundi sp. nov., isolated from a deep-sea seamount.</title>
        <authorList>
            <person name="Zhang D.-C."/>
        </authorList>
    </citation>
    <scope>NUCLEOTIDE SEQUENCE [LARGE SCALE GENOMIC DNA]</scope>
    <source>
        <strain evidence="3 4">EC11</strain>
    </source>
</reference>
<dbReference type="EMBL" id="VEVQ02000003">
    <property type="protein sequence ID" value="NHN25328.1"/>
    <property type="molecule type" value="Genomic_DNA"/>
</dbReference>